<evidence type="ECO:0000256" key="1">
    <source>
        <dbReference type="ARBA" id="ARBA00023015"/>
    </source>
</evidence>
<dbReference type="PANTHER" id="PTHR33154:SF18">
    <property type="entry name" value="ARSENICAL RESISTANCE OPERON REPRESSOR"/>
    <property type="match status" value="1"/>
</dbReference>
<dbReference type="InterPro" id="IPR036390">
    <property type="entry name" value="WH_DNA-bd_sf"/>
</dbReference>
<dbReference type="Proteomes" id="UP000255425">
    <property type="component" value="Unassembled WGS sequence"/>
</dbReference>
<dbReference type="PRINTS" id="PR00778">
    <property type="entry name" value="HTHARSR"/>
</dbReference>
<evidence type="ECO:0000313" key="6">
    <source>
        <dbReference type="Proteomes" id="UP000255425"/>
    </source>
</evidence>
<keyword evidence="1" id="KW-0805">Transcription regulation</keyword>
<feature type="domain" description="HTH arsR-type" evidence="4">
    <location>
        <begin position="1"/>
        <end position="84"/>
    </location>
</feature>
<dbReference type="SMART" id="SM00418">
    <property type="entry name" value="HTH_ARSR"/>
    <property type="match status" value="1"/>
</dbReference>
<evidence type="ECO:0000313" key="5">
    <source>
        <dbReference type="EMBL" id="SUM74121.1"/>
    </source>
</evidence>
<reference evidence="5 6" key="1">
    <citation type="submission" date="2018-06" db="EMBL/GenBank/DDBJ databases">
        <authorList>
            <consortium name="Pathogen Informatics"/>
            <person name="Doyle S."/>
        </authorList>
    </citation>
    <scope>NUCLEOTIDE SEQUENCE [LARGE SCALE GENOMIC DNA]</scope>
    <source>
        <strain evidence="5 6">NCTC11807</strain>
    </source>
</reference>
<sequence length="84" mass="9674">MSYQETSVLLKVIAHPSRLEILDLLSCGDLCACDLLKYFQFSQLTLRHHMKLLINHKIISANKMGNKQIYINLTLHYLSNLTSI</sequence>
<dbReference type="GO" id="GO:0003677">
    <property type="term" value="F:DNA binding"/>
    <property type="evidence" value="ECO:0007669"/>
    <property type="project" value="UniProtKB-KW"/>
</dbReference>
<dbReference type="InterPro" id="IPR051081">
    <property type="entry name" value="HTH_MetalResp_TranReg"/>
</dbReference>
<dbReference type="PROSITE" id="PS50987">
    <property type="entry name" value="HTH_ARSR_2"/>
    <property type="match status" value="1"/>
</dbReference>
<evidence type="ECO:0000259" key="4">
    <source>
        <dbReference type="PROSITE" id="PS50987"/>
    </source>
</evidence>
<dbReference type="InterPro" id="IPR011991">
    <property type="entry name" value="ArsR-like_HTH"/>
</dbReference>
<proteinExistence type="predicted"/>
<dbReference type="Gene3D" id="1.10.10.10">
    <property type="entry name" value="Winged helix-like DNA-binding domain superfamily/Winged helix DNA-binding domain"/>
    <property type="match status" value="1"/>
</dbReference>
<keyword evidence="3" id="KW-0804">Transcription</keyword>
<evidence type="ECO:0000256" key="2">
    <source>
        <dbReference type="ARBA" id="ARBA00023125"/>
    </source>
</evidence>
<name>A0A380HA06_9STAP</name>
<keyword evidence="6" id="KW-1185">Reference proteome</keyword>
<dbReference type="Pfam" id="PF01022">
    <property type="entry name" value="HTH_5"/>
    <property type="match status" value="1"/>
</dbReference>
<dbReference type="GO" id="GO:0003700">
    <property type="term" value="F:DNA-binding transcription factor activity"/>
    <property type="evidence" value="ECO:0007669"/>
    <property type="project" value="InterPro"/>
</dbReference>
<evidence type="ECO:0000256" key="3">
    <source>
        <dbReference type="ARBA" id="ARBA00023163"/>
    </source>
</evidence>
<dbReference type="CDD" id="cd00090">
    <property type="entry name" value="HTH_ARSR"/>
    <property type="match status" value="1"/>
</dbReference>
<organism evidence="5 6">
    <name type="scientific">Staphylococcus saccharolyticus</name>
    <dbReference type="NCBI Taxonomy" id="33028"/>
    <lineage>
        <taxon>Bacteria</taxon>
        <taxon>Bacillati</taxon>
        <taxon>Bacillota</taxon>
        <taxon>Bacilli</taxon>
        <taxon>Bacillales</taxon>
        <taxon>Staphylococcaceae</taxon>
        <taxon>Staphylococcus</taxon>
    </lineage>
</organism>
<dbReference type="PANTHER" id="PTHR33154">
    <property type="entry name" value="TRANSCRIPTIONAL REGULATOR, ARSR FAMILY"/>
    <property type="match status" value="1"/>
</dbReference>
<accession>A0A380HA06</accession>
<gene>
    <name evidence="5" type="primary">arsR-1</name>
    <name evidence="5" type="ORF">NCTC11807_02436</name>
</gene>
<dbReference type="NCBIfam" id="NF033788">
    <property type="entry name" value="HTH_metalloreg"/>
    <property type="match status" value="1"/>
</dbReference>
<keyword evidence="2" id="KW-0238">DNA-binding</keyword>
<dbReference type="InterPro" id="IPR001845">
    <property type="entry name" value="HTH_ArsR_DNA-bd_dom"/>
</dbReference>
<dbReference type="EMBL" id="UHDZ01000001">
    <property type="protein sequence ID" value="SUM74121.1"/>
    <property type="molecule type" value="Genomic_DNA"/>
</dbReference>
<dbReference type="SUPFAM" id="SSF46785">
    <property type="entry name" value="Winged helix' DNA-binding domain"/>
    <property type="match status" value="1"/>
</dbReference>
<protein>
    <submittedName>
        <fullName evidence="5">Arsenical resistance operon repressor</fullName>
    </submittedName>
</protein>
<dbReference type="AlphaFoldDB" id="A0A380HA06"/>
<dbReference type="InterPro" id="IPR036388">
    <property type="entry name" value="WH-like_DNA-bd_sf"/>
</dbReference>